<evidence type="ECO:0008006" key="3">
    <source>
        <dbReference type="Google" id="ProtNLM"/>
    </source>
</evidence>
<sequence>MKIKRWLWLIPVLCCCLAGCGQVVVDWADFLKLNGVSYTGDWQTVIVDASSIGEPVGEVKFELAASKHKNNSRYKTKDGDAAFLPAGTRVFAIKGVSDHSLVAAAVDGAFNGYRVYRQDQRAPVELQAKDVASIQLYEVANPNVLHGKHVRTIRGGDIPAFLALFDQAVEDRSAGPDRNLRYVVVYELPGGLGIQHRLVVSGDRYYVGHTEAKLPDAIRAWLRPE</sequence>
<comment type="caution">
    <text evidence="1">The sequence shown here is derived from an EMBL/GenBank/DDBJ whole genome shotgun (WGS) entry which is preliminary data.</text>
</comment>
<protein>
    <recommendedName>
        <fullName evidence="3">Lipoprotein</fullName>
    </recommendedName>
</protein>
<dbReference type="Proteomes" id="UP001589619">
    <property type="component" value="Unassembled WGS sequence"/>
</dbReference>
<gene>
    <name evidence="1" type="ORF">ACFFNY_26370</name>
</gene>
<evidence type="ECO:0000313" key="2">
    <source>
        <dbReference type="Proteomes" id="UP001589619"/>
    </source>
</evidence>
<reference evidence="1 2" key="1">
    <citation type="submission" date="2024-09" db="EMBL/GenBank/DDBJ databases">
        <authorList>
            <person name="Sun Q."/>
            <person name="Mori K."/>
        </authorList>
    </citation>
    <scope>NUCLEOTIDE SEQUENCE [LARGE SCALE GENOMIC DNA]</scope>
    <source>
        <strain evidence="1 2">JCM 12520</strain>
    </source>
</reference>
<dbReference type="EMBL" id="JBHMAG010000018">
    <property type="protein sequence ID" value="MFB9755117.1"/>
    <property type="molecule type" value="Genomic_DNA"/>
</dbReference>
<proteinExistence type="predicted"/>
<accession>A0ABV5W3F9</accession>
<organism evidence="1 2">
    <name type="scientific">Paenibacillus hodogayensis</name>
    <dbReference type="NCBI Taxonomy" id="279208"/>
    <lineage>
        <taxon>Bacteria</taxon>
        <taxon>Bacillati</taxon>
        <taxon>Bacillota</taxon>
        <taxon>Bacilli</taxon>
        <taxon>Bacillales</taxon>
        <taxon>Paenibacillaceae</taxon>
        <taxon>Paenibacillus</taxon>
    </lineage>
</organism>
<dbReference type="RefSeq" id="WP_344907563.1">
    <property type="nucleotide sequence ID" value="NZ_BAAAYO010000006.1"/>
</dbReference>
<name>A0ABV5W3F9_9BACL</name>
<evidence type="ECO:0000313" key="1">
    <source>
        <dbReference type="EMBL" id="MFB9755117.1"/>
    </source>
</evidence>
<keyword evidence="2" id="KW-1185">Reference proteome</keyword>